<proteinExistence type="predicted"/>
<dbReference type="AlphaFoldDB" id="A0A6A5C1X3"/>
<comment type="caution">
    <text evidence="2">The sequence shown here is derived from an EMBL/GenBank/DDBJ whole genome shotgun (WGS) entry which is preliminary data.</text>
</comment>
<feature type="region of interest" description="Disordered" evidence="1">
    <location>
        <begin position="43"/>
        <end position="69"/>
    </location>
</feature>
<evidence type="ECO:0000313" key="3">
    <source>
        <dbReference type="Proteomes" id="UP000444721"/>
    </source>
</evidence>
<sequence length="368" mass="41726">MRRNLIVEKNLMKKTMKMLKKKRNQKLDLLLKKPRMTIPSLFHASTTPSGIQPTPQVAGASSSGNIQQQGVQGFPQSFPQWFQQMYQHQQPFYMNNPFMYSPAVYPQFMMPQATSSSTPVNRSIPFQLGDHSQATVYSSNRDQQLKEIMHEYKIEDKPTVSDIEFRTHCEACVMNFYRNGKFMENIPKLYNKYLGLLQNPGFTGTNIPSFKLDEDCIQTPVIQILNDYAIISGRCFTIAAISPLLTELQRIELRALGNLLNCTSPSILTQSIIHSQSLSTSNITLRNLLTEGNSTGEAKLHEEQKNNLAFQVMTKSLSEERKYKNKNKTLSSNKGENHYKGDSSKKEYGRKGNFNSKSNPSGPSSSNK</sequence>
<dbReference type="Proteomes" id="UP000444721">
    <property type="component" value="Unassembled WGS sequence"/>
</dbReference>
<dbReference type="RefSeq" id="XP_044565475.1">
    <property type="nucleotide sequence ID" value="XM_044703854.1"/>
</dbReference>
<dbReference type="VEuPathDB" id="AmoebaDB:FDP41_013245"/>
<dbReference type="EMBL" id="VFQX01000017">
    <property type="protein sequence ID" value="KAF0980762.1"/>
    <property type="molecule type" value="Genomic_DNA"/>
</dbReference>
<dbReference type="VEuPathDB" id="AmoebaDB:NfTy_036410"/>
<reference evidence="2 3" key="1">
    <citation type="journal article" date="2019" name="Sci. Rep.">
        <title>Nanopore sequencing improves the draft genome of the human pathogenic amoeba Naegleria fowleri.</title>
        <authorList>
            <person name="Liechti N."/>
            <person name="Schurch N."/>
            <person name="Bruggmann R."/>
            <person name="Wittwer M."/>
        </authorList>
    </citation>
    <scope>NUCLEOTIDE SEQUENCE [LARGE SCALE GENOMIC DNA]</scope>
    <source>
        <strain evidence="2 3">ATCC 30894</strain>
    </source>
</reference>
<feature type="region of interest" description="Disordered" evidence="1">
    <location>
        <begin position="321"/>
        <end position="368"/>
    </location>
</feature>
<protein>
    <submittedName>
        <fullName evidence="2">Uncharacterized protein</fullName>
    </submittedName>
</protein>
<feature type="compositionally biased region" description="Basic and acidic residues" evidence="1">
    <location>
        <begin position="335"/>
        <end position="350"/>
    </location>
</feature>
<keyword evidence="3" id="KW-1185">Reference proteome</keyword>
<dbReference type="GeneID" id="68120460"/>
<evidence type="ECO:0000313" key="2">
    <source>
        <dbReference type="EMBL" id="KAF0980762.1"/>
    </source>
</evidence>
<evidence type="ECO:0000256" key="1">
    <source>
        <dbReference type="SAM" id="MobiDB-lite"/>
    </source>
</evidence>
<name>A0A6A5C1X3_NAEFO</name>
<feature type="compositionally biased region" description="Low complexity" evidence="1">
    <location>
        <begin position="351"/>
        <end position="368"/>
    </location>
</feature>
<gene>
    <name evidence="2" type="ORF">FDP41_013245</name>
</gene>
<accession>A0A6A5C1X3</accession>
<organism evidence="2 3">
    <name type="scientific">Naegleria fowleri</name>
    <name type="common">Brain eating amoeba</name>
    <dbReference type="NCBI Taxonomy" id="5763"/>
    <lineage>
        <taxon>Eukaryota</taxon>
        <taxon>Discoba</taxon>
        <taxon>Heterolobosea</taxon>
        <taxon>Tetramitia</taxon>
        <taxon>Eutetramitia</taxon>
        <taxon>Vahlkampfiidae</taxon>
        <taxon>Naegleria</taxon>
    </lineage>
</organism>